<reference evidence="1 2" key="1">
    <citation type="submission" date="2020-04" db="EMBL/GenBank/DDBJ databases">
        <authorList>
            <person name="Wallbank WR R."/>
            <person name="Pardo Diaz C."/>
            <person name="Kozak K."/>
            <person name="Martin S."/>
            <person name="Jiggins C."/>
            <person name="Moest M."/>
            <person name="Warren A I."/>
            <person name="Byers J.R.P. K."/>
            <person name="Montejo-Kovacevich G."/>
            <person name="Yen C E."/>
        </authorList>
    </citation>
    <scope>NUCLEOTIDE SEQUENCE [LARGE SCALE GENOMIC DNA]</scope>
</reference>
<dbReference type="Proteomes" id="UP000494106">
    <property type="component" value="Unassembled WGS sequence"/>
</dbReference>
<proteinExistence type="predicted"/>
<evidence type="ECO:0000313" key="1">
    <source>
        <dbReference type="EMBL" id="CAB3239888.1"/>
    </source>
</evidence>
<dbReference type="AlphaFoldDB" id="A0A8S1A001"/>
<comment type="caution">
    <text evidence="1">The sequence shown here is derived from an EMBL/GenBank/DDBJ whole genome shotgun (WGS) entry which is preliminary data.</text>
</comment>
<keyword evidence="2" id="KW-1185">Reference proteome</keyword>
<dbReference type="EMBL" id="CADEBC010000503">
    <property type="protein sequence ID" value="CAB3239888.1"/>
    <property type="molecule type" value="Genomic_DNA"/>
</dbReference>
<gene>
    <name evidence="1" type="ORF">APLA_LOCUS8076</name>
</gene>
<name>A0A8S1A001_ARCPL</name>
<accession>A0A8S1A001</accession>
<sequence length="72" mass="8652">MVTLCLHILQNLNLLIYYFGTLDPIKNVLRWMLWRLLWWLLLPLYNHLHLLHQDLLISKIALAGGLDWQAEF</sequence>
<protein>
    <submittedName>
        <fullName evidence="1">Uncharacterized protein</fullName>
    </submittedName>
</protein>
<evidence type="ECO:0000313" key="2">
    <source>
        <dbReference type="Proteomes" id="UP000494106"/>
    </source>
</evidence>
<organism evidence="1 2">
    <name type="scientific">Arctia plantaginis</name>
    <name type="common">Wood tiger moth</name>
    <name type="synonym">Phalaena plantaginis</name>
    <dbReference type="NCBI Taxonomy" id="874455"/>
    <lineage>
        <taxon>Eukaryota</taxon>
        <taxon>Metazoa</taxon>
        <taxon>Ecdysozoa</taxon>
        <taxon>Arthropoda</taxon>
        <taxon>Hexapoda</taxon>
        <taxon>Insecta</taxon>
        <taxon>Pterygota</taxon>
        <taxon>Neoptera</taxon>
        <taxon>Endopterygota</taxon>
        <taxon>Lepidoptera</taxon>
        <taxon>Glossata</taxon>
        <taxon>Ditrysia</taxon>
        <taxon>Noctuoidea</taxon>
        <taxon>Erebidae</taxon>
        <taxon>Arctiinae</taxon>
        <taxon>Arctia</taxon>
    </lineage>
</organism>